<feature type="compositionally biased region" description="Polar residues" evidence="2">
    <location>
        <begin position="50"/>
        <end position="62"/>
    </location>
</feature>
<evidence type="ECO:0000259" key="3">
    <source>
        <dbReference type="Pfam" id="PF05004"/>
    </source>
</evidence>
<dbReference type="PANTHER" id="PTHR12354:SF1">
    <property type="entry name" value="INTERFERON-RELATED DEVELOPMENTAL REGULATOR 1"/>
    <property type="match status" value="1"/>
</dbReference>
<gene>
    <name evidence="4" type="ORF">GMOD_00001475</name>
</gene>
<proteinExistence type="inferred from homology"/>
<protein>
    <submittedName>
        <fullName evidence="4">Ifrd domain</fullName>
    </submittedName>
</protein>
<dbReference type="InterPro" id="IPR016024">
    <property type="entry name" value="ARM-type_fold"/>
</dbReference>
<feature type="domain" description="Interferon-related developmental regulator N-terminal" evidence="3">
    <location>
        <begin position="96"/>
        <end position="395"/>
    </location>
</feature>
<evidence type="ECO:0000256" key="1">
    <source>
        <dbReference type="ARBA" id="ARBA00008828"/>
    </source>
</evidence>
<dbReference type="EMBL" id="KE747810">
    <property type="protein sequence ID" value="RMZ67538.1"/>
    <property type="molecule type" value="Genomic_DNA"/>
</dbReference>
<dbReference type="AlphaFoldDB" id="A0A3M7LZ96"/>
<dbReference type="Gene3D" id="1.25.10.10">
    <property type="entry name" value="Leucine-rich Repeat Variant"/>
    <property type="match status" value="1"/>
</dbReference>
<name>A0A3M7LZ96_9PLEO</name>
<dbReference type="Pfam" id="PF05004">
    <property type="entry name" value="IFRD"/>
    <property type="match status" value="1"/>
</dbReference>
<feature type="compositionally biased region" description="Acidic residues" evidence="2">
    <location>
        <begin position="323"/>
        <end position="337"/>
    </location>
</feature>
<dbReference type="SUPFAM" id="SSF48371">
    <property type="entry name" value="ARM repeat"/>
    <property type="match status" value="1"/>
</dbReference>
<evidence type="ECO:0000256" key="2">
    <source>
        <dbReference type="SAM" id="MobiDB-lite"/>
    </source>
</evidence>
<comment type="similarity">
    <text evidence="1">Belongs to the IFRD family.</text>
</comment>
<keyword evidence="5" id="KW-1185">Reference proteome</keyword>
<dbReference type="InterPro" id="IPR007701">
    <property type="entry name" value="Interferon-rel_develop_reg_N"/>
</dbReference>
<accession>A0A3M7LZ96</accession>
<reference evidence="4 5" key="1">
    <citation type="journal article" date="2014" name="PLoS ONE">
        <title>De novo Genome Assembly of the Fungal Plant Pathogen Pyrenophora semeniperda.</title>
        <authorList>
            <person name="Soliai M.M."/>
            <person name="Meyer S.E."/>
            <person name="Udall J.A."/>
            <person name="Elzinga D.E."/>
            <person name="Hermansen R.A."/>
            <person name="Bodily P.M."/>
            <person name="Hart A.A."/>
            <person name="Coleman C.E."/>
        </authorList>
    </citation>
    <scope>NUCLEOTIDE SEQUENCE [LARGE SCALE GENOMIC DNA]</scope>
    <source>
        <strain evidence="4 5">CCB06</strain>
        <tissue evidence="4">Mycelium</tissue>
    </source>
</reference>
<feature type="region of interest" description="Disordered" evidence="2">
    <location>
        <begin position="1"/>
        <end position="23"/>
    </location>
</feature>
<feature type="region of interest" description="Disordered" evidence="2">
    <location>
        <begin position="39"/>
        <end position="88"/>
    </location>
</feature>
<feature type="region of interest" description="Disordered" evidence="2">
    <location>
        <begin position="320"/>
        <end position="344"/>
    </location>
</feature>
<evidence type="ECO:0000313" key="5">
    <source>
        <dbReference type="Proteomes" id="UP000265663"/>
    </source>
</evidence>
<sequence>MTFYKRTQQNRRKKPRPACSTDGNLFAMRDLRKQALESHKTLSRKARSRVASTTASKTNSAVASPAHSRAASRTRQELSDEEDFSDGTAYSTASIDDVLNSDDVDIPEDVWKTELNTRIEQITNLKRSSTDGRTESLTAYAHILMARYAKDEIEREVAQLVSSMIRSIRQETTENEAVAALKALAVTILTDDSESLYEDVSDLLKKSIQSSSSIAIKVNAIHALGIAAFFGGAGDDEVLDIMSLLIEIIESDGASVDAQDEGNVVTAALEEWGFLATEIEDLEEETEAAMEAFVEQLESADSGVQIAAGENIALLYEKSLTPQEDDEDIEEEVDSDDPEHVRDGPKLVKRYTVYRRHDKLMHTLNELAKISTRRVSKKDRRALHSSFADIRNTVEKPSRGPAYSTALDEETGKAYGAGRMKVKINRSVEVKIDKWWKLQRLNALRRTLQGGFTYHYDQNHMVSAALPFSMSAKR</sequence>
<dbReference type="Proteomes" id="UP000265663">
    <property type="component" value="Unassembled WGS sequence"/>
</dbReference>
<dbReference type="PANTHER" id="PTHR12354">
    <property type="entry name" value="INTERFERON-RELATED DEVELOPMENTAL REGULATOR"/>
    <property type="match status" value="1"/>
</dbReference>
<organism evidence="4 5">
    <name type="scientific">Pyrenophora seminiperda CCB06</name>
    <dbReference type="NCBI Taxonomy" id="1302712"/>
    <lineage>
        <taxon>Eukaryota</taxon>
        <taxon>Fungi</taxon>
        <taxon>Dikarya</taxon>
        <taxon>Ascomycota</taxon>
        <taxon>Pezizomycotina</taxon>
        <taxon>Dothideomycetes</taxon>
        <taxon>Pleosporomycetidae</taxon>
        <taxon>Pleosporales</taxon>
        <taxon>Pleosporineae</taxon>
        <taxon>Pleosporaceae</taxon>
        <taxon>Pyrenophora</taxon>
    </lineage>
</organism>
<dbReference type="OrthoDB" id="18978at2759"/>
<dbReference type="InterPro" id="IPR011989">
    <property type="entry name" value="ARM-like"/>
</dbReference>
<evidence type="ECO:0000313" key="4">
    <source>
        <dbReference type="EMBL" id="RMZ67538.1"/>
    </source>
</evidence>
<dbReference type="InterPro" id="IPR039777">
    <property type="entry name" value="IFRD"/>
</dbReference>